<comment type="caution">
    <text evidence="2">The sequence shown here is derived from an EMBL/GenBank/DDBJ whole genome shotgun (WGS) entry which is preliminary data.</text>
</comment>
<evidence type="ECO:0000313" key="2">
    <source>
        <dbReference type="EMBL" id="GBE85415.1"/>
    </source>
</evidence>
<name>A0A401GT64_9APHY</name>
<reference evidence="2 3" key="1">
    <citation type="journal article" date="2018" name="Sci. Rep.">
        <title>Genome sequence of the cauliflower mushroom Sparassis crispa (Hanabiratake) and its association with beneficial usage.</title>
        <authorList>
            <person name="Kiyama R."/>
            <person name="Furutani Y."/>
            <person name="Kawaguchi K."/>
            <person name="Nakanishi T."/>
        </authorList>
    </citation>
    <scope>NUCLEOTIDE SEQUENCE [LARGE SCALE GENOMIC DNA]</scope>
</reference>
<keyword evidence="3" id="KW-1185">Reference proteome</keyword>
<keyword evidence="1" id="KW-0732">Signal</keyword>
<feature type="signal peptide" evidence="1">
    <location>
        <begin position="1"/>
        <end position="18"/>
    </location>
</feature>
<protein>
    <recommendedName>
        <fullName evidence="4">Ubiquitin 3 binding protein But2 C-terminal domain-containing protein</fullName>
    </recommendedName>
</protein>
<dbReference type="OrthoDB" id="2844016at2759"/>
<dbReference type="EMBL" id="BFAD01000007">
    <property type="protein sequence ID" value="GBE85415.1"/>
    <property type="molecule type" value="Genomic_DNA"/>
</dbReference>
<dbReference type="RefSeq" id="XP_027616328.1">
    <property type="nucleotide sequence ID" value="XM_027760527.1"/>
</dbReference>
<evidence type="ECO:0008006" key="4">
    <source>
        <dbReference type="Google" id="ProtNLM"/>
    </source>
</evidence>
<sequence>MFSPVALVSLAIVALSSASPLNIRQATSGPCAGLGIGAYDNVSNFTLGAYNLTLSNANATGAPLVLAFKQFTGSATGAYYSTLSTYYSVHSNDEPMLSLVNGSLLPSNPAEPNIYSSNLAVSSGNELLFEFSTEESELPTPAQNYCIVDHFDPAGKGPYSMLALNGITDGFSLCENDIPYDYGNPYDVVLEATEDNGHIYNYTTCYPVCLQVLYGL</sequence>
<dbReference type="Proteomes" id="UP000287166">
    <property type="component" value="Unassembled WGS sequence"/>
</dbReference>
<dbReference type="GeneID" id="38782332"/>
<evidence type="ECO:0000313" key="3">
    <source>
        <dbReference type="Proteomes" id="UP000287166"/>
    </source>
</evidence>
<proteinExistence type="predicted"/>
<evidence type="ECO:0000256" key="1">
    <source>
        <dbReference type="SAM" id="SignalP"/>
    </source>
</evidence>
<organism evidence="2 3">
    <name type="scientific">Sparassis crispa</name>
    <dbReference type="NCBI Taxonomy" id="139825"/>
    <lineage>
        <taxon>Eukaryota</taxon>
        <taxon>Fungi</taxon>
        <taxon>Dikarya</taxon>
        <taxon>Basidiomycota</taxon>
        <taxon>Agaricomycotina</taxon>
        <taxon>Agaricomycetes</taxon>
        <taxon>Polyporales</taxon>
        <taxon>Sparassidaceae</taxon>
        <taxon>Sparassis</taxon>
    </lineage>
</organism>
<dbReference type="InParanoid" id="A0A401GT64"/>
<gene>
    <name evidence="2" type="ORF">SCP_0706020</name>
</gene>
<dbReference type="AlphaFoldDB" id="A0A401GT64"/>
<feature type="chain" id="PRO_5019409376" description="Ubiquitin 3 binding protein But2 C-terminal domain-containing protein" evidence="1">
    <location>
        <begin position="19"/>
        <end position="216"/>
    </location>
</feature>
<accession>A0A401GT64</accession>